<sequence>MKNMETVIKPMTKEYLKNYPKNRELYRVVNLISNGVIDKASGRTYAHTDSCLESAFKFCIPFEEEWVHQTMNGLMYQSQSQLTVVEYQDLIFKLTNDANEKPKIRQQFIDDLMVELQCAFPDSKINCVEKIHFPRGYSYNQIKKMFIEIDWS</sequence>
<dbReference type="EMBL" id="MN740075">
    <property type="protein sequence ID" value="QHT86689.1"/>
    <property type="molecule type" value="Genomic_DNA"/>
</dbReference>
<evidence type="ECO:0000313" key="1">
    <source>
        <dbReference type="EMBL" id="QHT86689.1"/>
    </source>
</evidence>
<name>A0A6C0I1N0_9ZZZZ</name>
<dbReference type="AlphaFoldDB" id="A0A6C0I1N0"/>
<proteinExistence type="predicted"/>
<reference evidence="1" key="1">
    <citation type="journal article" date="2020" name="Nature">
        <title>Giant virus diversity and host interactions through global metagenomics.</title>
        <authorList>
            <person name="Schulz F."/>
            <person name="Roux S."/>
            <person name="Paez-Espino D."/>
            <person name="Jungbluth S."/>
            <person name="Walsh D.A."/>
            <person name="Denef V.J."/>
            <person name="McMahon K.D."/>
            <person name="Konstantinidis K.T."/>
            <person name="Eloe-Fadrosh E.A."/>
            <person name="Kyrpides N.C."/>
            <person name="Woyke T."/>
        </authorList>
    </citation>
    <scope>NUCLEOTIDE SEQUENCE</scope>
    <source>
        <strain evidence="1">GVMAG-M-3300023184-18</strain>
    </source>
</reference>
<protein>
    <submittedName>
        <fullName evidence="1">Uncharacterized protein</fullName>
    </submittedName>
</protein>
<organism evidence="1">
    <name type="scientific">viral metagenome</name>
    <dbReference type="NCBI Taxonomy" id="1070528"/>
    <lineage>
        <taxon>unclassified sequences</taxon>
        <taxon>metagenomes</taxon>
        <taxon>organismal metagenomes</taxon>
    </lineage>
</organism>
<accession>A0A6C0I1N0</accession>